<protein>
    <submittedName>
        <fullName evidence="2">Uncharacterized protein</fullName>
    </submittedName>
</protein>
<name>A0AAD8KRS7_TARER</name>
<dbReference type="EMBL" id="JAUHHV010000004">
    <property type="protein sequence ID" value="KAK1428324.1"/>
    <property type="molecule type" value="Genomic_DNA"/>
</dbReference>
<proteinExistence type="predicted"/>
<keyword evidence="3" id="KW-1185">Reference proteome</keyword>
<reference evidence="2" key="1">
    <citation type="journal article" date="2023" name="bioRxiv">
        <title>Improved chromosome-level genome assembly for marigold (Tagetes erecta).</title>
        <authorList>
            <person name="Jiang F."/>
            <person name="Yuan L."/>
            <person name="Wang S."/>
            <person name="Wang H."/>
            <person name="Xu D."/>
            <person name="Wang A."/>
            <person name="Fan W."/>
        </authorList>
    </citation>
    <scope>NUCLEOTIDE SEQUENCE</scope>
    <source>
        <strain evidence="2">WSJ</strain>
        <tissue evidence="2">Leaf</tissue>
    </source>
</reference>
<evidence type="ECO:0000256" key="1">
    <source>
        <dbReference type="SAM" id="Phobius"/>
    </source>
</evidence>
<keyword evidence="1" id="KW-1133">Transmembrane helix</keyword>
<keyword evidence="1" id="KW-0812">Transmembrane</keyword>
<accession>A0AAD8KRS7</accession>
<keyword evidence="1" id="KW-0472">Membrane</keyword>
<evidence type="ECO:0000313" key="2">
    <source>
        <dbReference type="EMBL" id="KAK1428324.1"/>
    </source>
</evidence>
<sequence>MFKLDYILVITITCVGVCVVGLMGLLWTRGYVSEDPIVSRTLNTTKNRLESSFDNLLLTRPISPIITTCNGSLIWKWRWKRARLTDQEVVELNQLFGMLLFVAPSQTGDAWKWINMDCADFRAGHLKRIIQIKCSNAAYCSYVCHSVINYSVVKIENF</sequence>
<dbReference type="Proteomes" id="UP001229421">
    <property type="component" value="Unassembled WGS sequence"/>
</dbReference>
<organism evidence="2 3">
    <name type="scientific">Tagetes erecta</name>
    <name type="common">African marigold</name>
    <dbReference type="NCBI Taxonomy" id="13708"/>
    <lineage>
        <taxon>Eukaryota</taxon>
        <taxon>Viridiplantae</taxon>
        <taxon>Streptophyta</taxon>
        <taxon>Embryophyta</taxon>
        <taxon>Tracheophyta</taxon>
        <taxon>Spermatophyta</taxon>
        <taxon>Magnoliopsida</taxon>
        <taxon>eudicotyledons</taxon>
        <taxon>Gunneridae</taxon>
        <taxon>Pentapetalae</taxon>
        <taxon>asterids</taxon>
        <taxon>campanulids</taxon>
        <taxon>Asterales</taxon>
        <taxon>Asteraceae</taxon>
        <taxon>Asteroideae</taxon>
        <taxon>Heliantheae alliance</taxon>
        <taxon>Tageteae</taxon>
        <taxon>Tagetes</taxon>
    </lineage>
</organism>
<feature type="transmembrane region" description="Helical" evidence="1">
    <location>
        <begin position="6"/>
        <end position="27"/>
    </location>
</feature>
<dbReference type="AlphaFoldDB" id="A0AAD8KRS7"/>
<comment type="caution">
    <text evidence="2">The sequence shown here is derived from an EMBL/GenBank/DDBJ whole genome shotgun (WGS) entry which is preliminary data.</text>
</comment>
<evidence type="ECO:0000313" key="3">
    <source>
        <dbReference type="Proteomes" id="UP001229421"/>
    </source>
</evidence>
<gene>
    <name evidence="2" type="ORF">QVD17_17157</name>
</gene>